<gene>
    <name evidence="1" type="ORF">NFG58_14130</name>
</gene>
<accession>A0AAU7KEY6</accession>
<evidence type="ECO:0000313" key="1">
    <source>
        <dbReference type="EMBL" id="XBO69758.1"/>
    </source>
</evidence>
<dbReference type="EMBL" id="CP098827">
    <property type="protein sequence ID" value="XBO69758.1"/>
    <property type="molecule type" value="Genomic_DNA"/>
</dbReference>
<protein>
    <recommendedName>
        <fullName evidence="2">Tail fiber assembly protein</fullName>
    </recommendedName>
</protein>
<evidence type="ECO:0008006" key="2">
    <source>
        <dbReference type="Google" id="ProtNLM"/>
    </source>
</evidence>
<reference evidence="1" key="1">
    <citation type="submission" date="2022-06" db="EMBL/GenBank/DDBJ databases">
        <title>A novel DMS-producing enzyme.</title>
        <authorList>
            <person name="Zhang Y."/>
        </authorList>
    </citation>
    <scope>NUCLEOTIDE SEQUENCE</scope>
    <source>
        <strain evidence="1">RT37</strain>
    </source>
</reference>
<sequence length="184" mass="20671">MFYSAQEDCFYPNDLRSVYEANGDWPADAVQVTAQEWKTYGKGIPPEGMRRAGDPQGHPTWVILPDKSLTEVAGQAIARINAGYQLQMGQILNEYPQAETLTFDKQEREARQWQADNSVATPYIDAMLAERPLDKAELVARILDKADAFTSASGKATGKRQRLEDEIRAAFIDEDRGKLESISW</sequence>
<name>A0AAU7KEY6_9GAMM</name>
<organism evidence="1">
    <name type="scientific">Halomonas sp. RT37</name>
    <dbReference type="NCBI Taxonomy" id="2950872"/>
    <lineage>
        <taxon>Bacteria</taxon>
        <taxon>Pseudomonadati</taxon>
        <taxon>Pseudomonadota</taxon>
        <taxon>Gammaproteobacteria</taxon>
        <taxon>Oceanospirillales</taxon>
        <taxon>Halomonadaceae</taxon>
        <taxon>Halomonas</taxon>
    </lineage>
</organism>
<dbReference type="AlphaFoldDB" id="A0AAU7KEY6"/>
<proteinExistence type="predicted"/>
<dbReference type="RefSeq" id="WP_348826791.1">
    <property type="nucleotide sequence ID" value="NZ_CP098827.1"/>
</dbReference>